<protein>
    <submittedName>
        <fullName evidence="1">Uncharacterized protein</fullName>
    </submittedName>
</protein>
<accession>A0A0D2B6X8</accession>
<name>A0A0D2B6X8_9EURO</name>
<dbReference type="RefSeq" id="XP_016234646.1">
    <property type="nucleotide sequence ID" value="XM_016381544.1"/>
</dbReference>
<gene>
    <name evidence="1" type="ORF">PV08_07213</name>
</gene>
<dbReference type="VEuPathDB" id="FungiDB:PV08_07213"/>
<evidence type="ECO:0000313" key="1">
    <source>
        <dbReference type="EMBL" id="KIW14430.1"/>
    </source>
</evidence>
<proteinExistence type="predicted"/>
<evidence type="ECO:0000313" key="2">
    <source>
        <dbReference type="Proteomes" id="UP000053328"/>
    </source>
</evidence>
<dbReference type="AlphaFoldDB" id="A0A0D2B6X8"/>
<dbReference type="GeneID" id="27334296"/>
<dbReference type="STRING" id="91928.A0A0D2B6X8"/>
<dbReference type="EMBL" id="KN847496">
    <property type="protein sequence ID" value="KIW14430.1"/>
    <property type="molecule type" value="Genomic_DNA"/>
</dbReference>
<dbReference type="Proteomes" id="UP000053328">
    <property type="component" value="Unassembled WGS sequence"/>
</dbReference>
<sequence>MRFALAPRRAVFRVRMQSRIDPVEIVNKYFTYFDVDVDGDFYTREVTPKRSAITYIVLDLRSKTCPTVNLDIVKYDLYEVKKKRAGVVLVPVAYKYYDFARRRLRSYPWGRLKHPSRRFTAAFDLPLRPFRSSLRSRQDESSGRRVKMAAAVPHRSATPPRSFLGLHEQSLRVKRTSRVTHVVFGT</sequence>
<reference evidence="1 2" key="1">
    <citation type="submission" date="2015-01" db="EMBL/GenBank/DDBJ databases">
        <title>The Genome Sequence of Exophiala spinifera CBS89968.</title>
        <authorList>
            <consortium name="The Broad Institute Genomics Platform"/>
            <person name="Cuomo C."/>
            <person name="de Hoog S."/>
            <person name="Gorbushina A."/>
            <person name="Stielow B."/>
            <person name="Teixiera M."/>
            <person name="Abouelleil A."/>
            <person name="Chapman S.B."/>
            <person name="Priest M."/>
            <person name="Young S.K."/>
            <person name="Wortman J."/>
            <person name="Nusbaum C."/>
            <person name="Birren B."/>
        </authorList>
    </citation>
    <scope>NUCLEOTIDE SEQUENCE [LARGE SCALE GENOMIC DNA]</scope>
    <source>
        <strain evidence="1 2">CBS 89968</strain>
    </source>
</reference>
<dbReference type="HOGENOM" id="CLU_1454432_0_0_1"/>
<organism evidence="1 2">
    <name type="scientific">Exophiala spinifera</name>
    <dbReference type="NCBI Taxonomy" id="91928"/>
    <lineage>
        <taxon>Eukaryota</taxon>
        <taxon>Fungi</taxon>
        <taxon>Dikarya</taxon>
        <taxon>Ascomycota</taxon>
        <taxon>Pezizomycotina</taxon>
        <taxon>Eurotiomycetes</taxon>
        <taxon>Chaetothyriomycetidae</taxon>
        <taxon>Chaetothyriales</taxon>
        <taxon>Herpotrichiellaceae</taxon>
        <taxon>Exophiala</taxon>
    </lineage>
</organism>
<keyword evidence="2" id="KW-1185">Reference proteome</keyword>